<feature type="region of interest" description="Disordered" evidence="10">
    <location>
        <begin position="78"/>
        <end position="101"/>
    </location>
</feature>
<keyword evidence="7" id="KW-0804">Transcription</keyword>
<name>A0AAV1FTD1_XYRNO</name>
<dbReference type="GO" id="GO:0000977">
    <property type="term" value="F:RNA polymerase II transcription regulatory region sequence-specific DNA binding"/>
    <property type="evidence" value="ECO:0007669"/>
    <property type="project" value="TreeGrafter"/>
</dbReference>
<keyword evidence="8" id="KW-0539">Nucleus</keyword>
<dbReference type="InterPro" id="IPR011598">
    <property type="entry name" value="bHLH_dom"/>
</dbReference>
<evidence type="ECO:0000256" key="9">
    <source>
        <dbReference type="ARBA" id="ARBA00023278"/>
    </source>
</evidence>
<accession>A0AAV1FTD1</accession>
<organism evidence="13 14">
    <name type="scientific">Xyrichtys novacula</name>
    <name type="common">Pearly razorfish</name>
    <name type="synonym">Hemipteronotus novacula</name>
    <dbReference type="NCBI Taxonomy" id="13765"/>
    <lineage>
        <taxon>Eukaryota</taxon>
        <taxon>Metazoa</taxon>
        <taxon>Chordata</taxon>
        <taxon>Craniata</taxon>
        <taxon>Vertebrata</taxon>
        <taxon>Euteleostomi</taxon>
        <taxon>Actinopterygii</taxon>
        <taxon>Neopterygii</taxon>
        <taxon>Teleostei</taxon>
        <taxon>Neoteleostei</taxon>
        <taxon>Acanthomorphata</taxon>
        <taxon>Eupercaria</taxon>
        <taxon>Labriformes</taxon>
        <taxon>Labridae</taxon>
        <taxon>Xyrichtys</taxon>
    </lineage>
</organism>
<evidence type="ECO:0000256" key="8">
    <source>
        <dbReference type="ARBA" id="ARBA00023242"/>
    </source>
</evidence>
<dbReference type="Pfam" id="PF14598">
    <property type="entry name" value="PAS_11"/>
    <property type="match status" value="1"/>
</dbReference>
<feature type="domain" description="BHLH" evidence="12">
    <location>
        <begin position="18"/>
        <end position="71"/>
    </location>
</feature>
<dbReference type="AlphaFoldDB" id="A0AAV1FTD1"/>
<feature type="domain" description="PAS" evidence="11">
    <location>
        <begin position="112"/>
        <end position="159"/>
    </location>
</feature>
<keyword evidence="5" id="KW-0238">DNA-binding</keyword>
<protein>
    <submittedName>
        <fullName evidence="13">Hypoxia inducible factor 1 subunit alpha, like isoform X2</fullName>
    </submittedName>
</protein>
<evidence type="ECO:0000256" key="2">
    <source>
        <dbReference type="ARBA" id="ARBA00022737"/>
    </source>
</evidence>
<gene>
    <name evidence="13" type="ORF">XNOV1_A034497</name>
</gene>
<feature type="region of interest" description="Disordered" evidence="10">
    <location>
        <begin position="538"/>
        <end position="568"/>
    </location>
</feature>
<dbReference type="Pfam" id="PF11413">
    <property type="entry name" value="HIF-1"/>
    <property type="match status" value="1"/>
</dbReference>
<dbReference type="FunFam" id="3.30.450.20:FF:000015">
    <property type="entry name" value="Hypoxia-inducible factor 1-alpha isoform 1"/>
    <property type="match status" value="1"/>
</dbReference>
<evidence type="ECO:0000313" key="14">
    <source>
        <dbReference type="Proteomes" id="UP001178508"/>
    </source>
</evidence>
<feature type="compositionally biased region" description="Low complexity" evidence="10">
    <location>
        <begin position="473"/>
        <end position="482"/>
    </location>
</feature>
<dbReference type="PANTHER" id="PTHR23043">
    <property type="entry name" value="HYPOXIA-INDUCIBLE FACTOR 1 ALPHA"/>
    <property type="match status" value="1"/>
</dbReference>
<dbReference type="InterPro" id="IPR035965">
    <property type="entry name" value="PAS-like_dom_sf"/>
</dbReference>
<dbReference type="PROSITE" id="PS50888">
    <property type="entry name" value="BHLH"/>
    <property type="match status" value="1"/>
</dbReference>
<dbReference type="SMART" id="SM00091">
    <property type="entry name" value="PAS"/>
    <property type="match status" value="2"/>
</dbReference>
<proteinExistence type="predicted"/>
<dbReference type="EMBL" id="OY660873">
    <property type="protein sequence ID" value="CAJ1064822.1"/>
    <property type="molecule type" value="Genomic_DNA"/>
</dbReference>
<sequence>MMEEREESVPVKRTCSEQRKLRSRDAARCRRSKETEVFYELARTLPLPRRVSTHLDKAAIMRVSLSFLSLRRLLRPGDDRKKESDEDEEEQEEEEEDPMDTFYPQVLAGFTMVMSEEGDIIYLTDNVSKHIGITQLELLGQSIFDFVHPCDQEELRDLLAPRPGLSKKPAVDPSSERNFFLRVKSTLTSRGRTVNIKSADWKVLHCTGHMRPFSHSSMSPPTARVMTLLCEPIPHPSSVEFLLDTHTFLTRHSMDLRFTHCEGRVMELVGYKPDDLIGCSAYEFHHALDSDHVNKSLHTLLSKGQVSTSCYRFLANGGGFVWAQTQATVLYNSKTSQPEAVVCLNFVLSGVEQPDVVFSVEQIRSSRSSAGQTLSPEGAETPDLGDLDCERLSGPEDTGSPPSRLPELFSRLNGEPEALLQLAPAAGDAIVPLTGGERVELTFCSPPSPNLVPERPQDLCSPQLRQLLSPIFDSTTSSPSSPSEDEKMDTSEVEKFFAVCSEDDQRRDDIREEMDLDMLAPYISMDDDFQLTVLSNSLSEEAEEPSSKPPAVMSSVSEGRKRTHDPDEEMIQNKRQKHGASIEEQLLLSHRLLDCLGEMDQSDLALLSGSGRRSQMLSDRDPLLGGVHGLCDTAALMADSFSQRLSDLCLPPPLSAMT</sequence>
<evidence type="ECO:0000256" key="5">
    <source>
        <dbReference type="ARBA" id="ARBA00023125"/>
    </source>
</evidence>
<keyword evidence="14" id="KW-1185">Reference proteome</keyword>
<feature type="region of interest" description="Disordered" evidence="10">
    <location>
        <begin position="472"/>
        <end position="491"/>
    </location>
</feature>
<dbReference type="Pfam" id="PF00989">
    <property type="entry name" value="PAS"/>
    <property type="match status" value="1"/>
</dbReference>
<keyword evidence="2" id="KW-0677">Repeat</keyword>
<evidence type="ECO:0000313" key="13">
    <source>
        <dbReference type="EMBL" id="CAJ1064822.1"/>
    </source>
</evidence>
<dbReference type="SMART" id="SM00353">
    <property type="entry name" value="HLH"/>
    <property type="match status" value="1"/>
</dbReference>
<dbReference type="GO" id="GO:0000981">
    <property type="term" value="F:DNA-binding transcription factor activity, RNA polymerase II-specific"/>
    <property type="evidence" value="ECO:0007669"/>
    <property type="project" value="TreeGrafter"/>
</dbReference>
<comment type="subcellular location">
    <subcellularLocation>
        <location evidence="1">Nucleus</location>
    </subcellularLocation>
</comment>
<dbReference type="GO" id="GO:0071456">
    <property type="term" value="P:cellular response to hypoxia"/>
    <property type="evidence" value="ECO:0007669"/>
    <property type="project" value="TreeGrafter"/>
</dbReference>
<dbReference type="Proteomes" id="UP001178508">
    <property type="component" value="Chromosome 10"/>
</dbReference>
<evidence type="ECO:0000256" key="1">
    <source>
        <dbReference type="ARBA" id="ARBA00004123"/>
    </source>
</evidence>
<dbReference type="GO" id="GO:0046983">
    <property type="term" value="F:protein dimerization activity"/>
    <property type="evidence" value="ECO:0007669"/>
    <property type="project" value="InterPro"/>
</dbReference>
<evidence type="ECO:0000256" key="4">
    <source>
        <dbReference type="ARBA" id="ARBA00023015"/>
    </source>
</evidence>
<dbReference type="Pfam" id="PF23171">
    <property type="entry name" value="bHLH_HIF1A"/>
    <property type="match status" value="1"/>
</dbReference>
<evidence type="ECO:0000256" key="3">
    <source>
        <dbReference type="ARBA" id="ARBA00022843"/>
    </source>
</evidence>
<feature type="compositionally biased region" description="Acidic residues" evidence="10">
    <location>
        <begin position="85"/>
        <end position="99"/>
    </location>
</feature>
<feature type="region of interest" description="Disordered" evidence="10">
    <location>
        <begin position="368"/>
        <end position="404"/>
    </location>
</feature>
<dbReference type="SUPFAM" id="SSF55785">
    <property type="entry name" value="PYP-like sensor domain (PAS domain)"/>
    <property type="match status" value="2"/>
</dbReference>
<feature type="compositionally biased region" description="Basic and acidic residues" evidence="10">
    <location>
        <begin position="7"/>
        <end position="26"/>
    </location>
</feature>
<dbReference type="FunFam" id="3.30.450.20:FF:000114">
    <property type="entry name" value="Hypoxia inducible factor 1 subunit alpha, like"/>
    <property type="match status" value="1"/>
</dbReference>
<dbReference type="InterPro" id="IPR021537">
    <property type="entry name" value="HIF_alpha-like"/>
</dbReference>
<dbReference type="Gene3D" id="3.30.450.20">
    <property type="entry name" value="PAS domain"/>
    <property type="match status" value="2"/>
</dbReference>
<feature type="region of interest" description="Disordered" evidence="10">
    <location>
        <begin position="1"/>
        <end position="26"/>
    </location>
</feature>
<dbReference type="PROSITE" id="PS50112">
    <property type="entry name" value="PAS"/>
    <property type="match status" value="2"/>
</dbReference>
<dbReference type="GO" id="GO:0005634">
    <property type="term" value="C:nucleus"/>
    <property type="evidence" value="ECO:0007669"/>
    <property type="project" value="UniProtKB-SubCell"/>
</dbReference>
<keyword evidence="6" id="KW-0010">Activator</keyword>
<dbReference type="CDD" id="cd00130">
    <property type="entry name" value="PAS"/>
    <property type="match status" value="2"/>
</dbReference>
<evidence type="ECO:0000256" key="7">
    <source>
        <dbReference type="ARBA" id="ARBA00023163"/>
    </source>
</evidence>
<dbReference type="PANTHER" id="PTHR23043:SF34">
    <property type="entry name" value="HYPOXIA-INDUCIBLE FACTOR 1 SUBUNIT ALPHA,-LIKE"/>
    <property type="match status" value="1"/>
</dbReference>
<evidence type="ECO:0000259" key="11">
    <source>
        <dbReference type="PROSITE" id="PS50112"/>
    </source>
</evidence>
<reference evidence="13" key="1">
    <citation type="submission" date="2023-08" db="EMBL/GenBank/DDBJ databases">
        <authorList>
            <person name="Alioto T."/>
            <person name="Alioto T."/>
            <person name="Gomez Garrido J."/>
        </authorList>
    </citation>
    <scope>NUCLEOTIDE SEQUENCE</scope>
</reference>
<keyword evidence="4" id="KW-0805">Transcription regulation</keyword>
<dbReference type="InterPro" id="IPR013767">
    <property type="entry name" value="PAS_fold"/>
</dbReference>
<evidence type="ECO:0000256" key="10">
    <source>
        <dbReference type="SAM" id="MobiDB-lite"/>
    </source>
</evidence>
<evidence type="ECO:0000256" key="6">
    <source>
        <dbReference type="ARBA" id="ARBA00023159"/>
    </source>
</evidence>
<keyword evidence="9" id="KW-0379">Hydroxylation</keyword>
<evidence type="ECO:0000259" key="12">
    <source>
        <dbReference type="PROSITE" id="PS50888"/>
    </source>
</evidence>
<dbReference type="InterPro" id="IPR000014">
    <property type="entry name" value="PAS"/>
</dbReference>
<feature type="domain" description="PAS" evidence="11">
    <location>
        <begin position="265"/>
        <end position="304"/>
    </location>
</feature>
<keyword evidence="3" id="KW-0832">Ubl conjugation</keyword>